<name>A0A137RKA8_9FLAO</name>
<evidence type="ECO:0000313" key="3">
    <source>
        <dbReference type="Proteomes" id="UP000070138"/>
    </source>
</evidence>
<dbReference type="OrthoDB" id="1467828at2"/>
<keyword evidence="1" id="KW-0812">Transmembrane</keyword>
<proteinExistence type="predicted"/>
<dbReference type="STRING" id="1548749.LS48_04320"/>
<keyword evidence="1" id="KW-0472">Membrane</keyword>
<dbReference type="Pfam" id="PF19868">
    <property type="entry name" value="DUF6341"/>
    <property type="match status" value="1"/>
</dbReference>
<comment type="caution">
    <text evidence="2">The sequence shown here is derived from an EMBL/GenBank/DDBJ whole genome shotgun (WGS) entry which is preliminary data.</text>
</comment>
<keyword evidence="2" id="KW-0328">Glycosyltransferase</keyword>
<gene>
    <name evidence="2" type="ORF">LS48_04320</name>
</gene>
<protein>
    <submittedName>
        <fullName evidence="2">Uracil phosphoribosyltransferase</fullName>
    </submittedName>
</protein>
<keyword evidence="2" id="KW-0808">Transferase</keyword>
<evidence type="ECO:0000256" key="1">
    <source>
        <dbReference type="SAM" id="Phobius"/>
    </source>
</evidence>
<organism evidence="2 3">
    <name type="scientific">Aequorivita aquimaris</name>
    <dbReference type="NCBI Taxonomy" id="1548749"/>
    <lineage>
        <taxon>Bacteria</taxon>
        <taxon>Pseudomonadati</taxon>
        <taxon>Bacteroidota</taxon>
        <taxon>Flavobacteriia</taxon>
        <taxon>Flavobacteriales</taxon>
        <taxon>Flavobacteriaceae</taxon>
        <taxon>Aequorivita</taxon>
    </lineage>
</organism>
<keyword evidence="3" id="KW-1185">Reference proteome</keyword>
<dbReference type="GO" id="GO:0016757">
    <property type="term" value="F:glycosyltransferase activity"/>
    <property type="evidence" value="ECO:0007669"/>
    <property type="project" value="UniProtKB-KW"/>
</dbReference>
<dbReference type="EMBL" id="JRWG01000002">
    <property type="protein sequence ID" value="KXO00622.1"/>
    <property type="molecule type" value="Genomic_DNA"/>
</dbReference>
<dbReference type="Proteomes" id="UP000070138">
    <property type="component" value="Unassembled WGS sequence"/>
</dbReference>
<dbReference type="RefSeq" id="WP_045080426.1">
    <property type="nucleotide sequence ID" value="NZ_JRWG01000002.1"/>
</dbReference>
<accession>A0A137RKA8</accession>
<reference evidence="3" key="1">
    <citation type="submission" date="2014-10" db="EMBL/GenBank/DDBJ databases">
        <title>Genome sequencing of Vitellibacter sp. D-24.</title>
        <authorList>
            <person name="Thevarajoo S."/>
            <person name="Selvaratnam C."/>
            <person name="Goh K.M."/>
            <person name="Chong C.S."/>
        </authorList>
    </citation>
    <scope>NUCLEOTIDE SEQUENCE [LARGE SCALE GENOMIC DNA]</scope>
    <source>
        <strain evidence="3">D-24</strain>
    </source>
</reference>
<dbReference type="InterPro" id="IPR045922">
    <property type="entry name" value="DUF6341"/>
</dbReference>
<feature type="transmembrane region" description="Helical" evidence="1">
    <location>
        <begin position="33"/>
        <end position="55"/>
    </location>
</feature>
<sequence>MTWKGFWEGIASLFEDFLFIPYDALMKLELDSWWLANIFSWIFLLIGAAAFIYWLGKLRDYNENTEVTYTYDENP</sequence>
<evidence type="ECO:0000313" key="2">
    <source>
        <dbReference type="EMBL" id="KXO00622.1"/>
    </source>
</evidence>
<dbReference type="AlphaFoldDB" id="A0A137RKA8"/>
<keyword evidence="1" id="KW-1133">Transmembrane helix</keyword>
<reference evidence="2 3" key="2">
    <citation type="journal article" date="2016" name="Int. J. Syst. Evol. Microbiol.">
        <title>Vitellibacter aquimaris sp. nov., a marine bacterium isolated from seawater.</title>
        <authorList>
            <person name="Thevarajoo S."/>
            <person name="Selvaratnam C."/>
            <person name="Goh K.M."/>
            <person name="Hong K.W."/>
            <person name="Chan X.Y."/>
            <person name="Chan K.G."/>
            <person name="Chong C.S."/>
        </authorList>
    </citation>
    <scope>NUCLEOTIDE SEQUENCE [LARGE SCALE GENOMIC DNA]</scope>
    <source>
        <strain evidence="2 3">D-24</strain>
    </source>
</reference>